<keyword evidence="2" id="KW-0472">Membrane</keyword>
<reference evidence="3" key="1">
    <citation type="submission" date="2024-07" db="EMBL/GenBank/DDBJ databases">
        <authorList>
            <person name="Kim Y.J."/>
            <person name="Jeong J.Y."/>
        </authorList>
    </citation>
    <scope>NUCLEOTIDE SEQUENCE</scope>
    <source>
        <strain evidence="3">GIHE-MW2</strain>
    </source>
</reference>
<feature type="region of interest" description="Disordered" evidence="1">
    <location>
        <begin position="1"/>
        <end position="60"/>
    </location>
</feature>
<feature type="compositionally biased region" description="Low complexity" evidence="1">
    <location>
        <begin position="15"/>
        <end position="26"/>
    </location>
</feature>
<sequence length="176" mass="20107">MKQYSNSSSSKHPTASESSRRNSLSASEHRVRSKYGIWGMDQPPELSNPSPEVDEEPDSESTHHFHRSVLFYYLIPVFGFFPSLWTLYRRQGTKEQMTVSRLSVTLALAWLLGHLLLETGVHATESMKLPLLLISSLLTSSYFVVSVWLMIRLWQRRSIKIPGISHVAEQVVGRHI</sequence>
<dbReference type="AlphaFoldDB" id="A0AAU8JHY5"/>
<organism evidence="3">
    <name type="scientific">Planktothricoides raciborskii GIHE-MW2</name>
    <dbReference type="NCBI Taxonomy" id="2792601"/>
    <lineage>
        <taxon>Bacteria</taxon>
        <taxon>Bacillati</taxon>
        <taxon>Cyanobacteriota</taxon>
        <taxon>Cyanophyceae</taxon>
        <taxon>Oscillatoriophycideae</taxon>
        <taxon>Oscillatoriales</taxon>
        <taxon>Oscillatoriaceae</taxon>
        <taxon>Planktothricoides</taxon>
    </lineage>
</organism>
<keyword evidence="2" id="KW-1133">Transmembrane helix</keyword>
<evidence type="ECO:0000313" key="3">
    <source>
        <dbReference type="EMBL" id="XCM38820.1"/>
    </source>
</evidence>
<accession>A0AAU8JHY5</accession>
<gene>
    <name evidence="3" type="ORF">ABWT76_001696</name>
</gene>
<dbReference type="EMBL" id="CP159837">
    <property type="protein sequence ID" value="XCM38820.1"/>
    <property type="molecule type" value="Genomic_DNA"/>
</dbReference>
<evidence type="ECO:0000256" key="2">
    <source>
        <dbReference type="SAM" id="Phobius"/>
    </source>
</evidence>
<name>A0AAU8JHY5_9CYAN</name>
<feature type="transmembrane region" description="Helical" evidence="2">
    <location>
        <begin position="70"/>
        <end position="87"/>
    </location>
</feature>
<feature type="compositionally biased region" description="Polar residues" evidence="1">
    <location>
        <begin position="1"/>
        <end position="13"/>
    </location>
</feature>
<evidence type="ECO:0000256" key="1">
    <source>
        <dbReference type="SAM" id="MobiDB-lite"/>
    </source>
</evidence>
<evidence type="ECO:0008006" key="4">
    <source>
        <dbReference type="Google" id="ProtNLM"/>
    </source>
</evidence>
<dbReference type="RefSeq" id="WP_313890566.1">
    <property type="nucleotide sequence ID" value="NZ_CP159837.1"/>
</dbReference>
<keyword evidence="2" id="KW-0812">Transmembrane</keyword>
<proteinExistence type="predicted"/>
<feature type="transmembrane region" description="Helical" evidence="2">
    <location>
        <begin position="99"/>
        <end position="117"/>
    </location>
</feature>
<feature type="transmembrane region" description="Helical" evidence="2">
    <location>
        <begin position="129"/>
        <end position="151"/>
    </location>
</feature>
<protein>
    <recommendedName>
        <fullName evidence="4">DUF4870 domain-containing protein</fullName>
    </recommendedName>
</protein>